<proteinExistence type="inferred from homology"/>
<evidence type="ECO:0000313" key="10">
    <source>
        <dbReference type="EMBL" id="PTL36868.1"/>
    </source>
</evidence>
<dbReference type="Gene3D" id="3.90.470.20">
    <property type="entry name" value="4'-phosphopantetheinyl transferase domain"/>
    <property type="match status" value="1"/>
</dbReference>
<accession>A0A2T4U0L1</accession>
<feature type="domain" description="4'-phosphopantetheinyl transferase" evidence="9">
    <location>
        <begin position="4"/>
        <end position="121"/>
    </location>
</feature>
<dbReference type="InterPro" id="IPR008278">
    <property type="entry name" value="4-PPantetheinyl_Trfase_dom"/>
</dbReference>
<dbReference type="SUPFAM" id="SSF56214">
    <property type="entry name" value="4'-phosphopantetheinyl transferase"/>
    <property type="match status" value="1"/>
</dbReference>
<evidence type="ECO:0000256" key="3">
    <source>
        <dbReference type="ARBA" id="ARBA00022723"/>
    </source>
</evidence>
<keyword evidence="8" id="KW-0963">Cytoplasm</keyword>
<name>A0A2T4U0L1_9BACT</name>
<comment type="function">
    <text evidence="8">Transfers the 4'-phosphopantetheine moiety from coenzyme A to a Ser of acyl-carrier-protein.</text>
</comment>
<dbReference type="NCBIfam" id="NF000832">
    <property type="entry name" value="PRK00070.3-2"/>
    <property type="match status" value="1"/>
</dbReference>
<evidence type="ECO:0000259" key="9">
    <source>
        <dbReference type="Pfam" id="PF01648"/>
    </source>
</evidence>
<keyword evidence="4 8" id="KW-0276">Fatty acid metabolism</keyword>
<reference evidence="11" key="2">
    <citation type="journal article" date="2018" name="Environ. Microbiol.">
        <title>Bloom of a denitrifying methanotroph, 'Candidatus Methylomirabilis limnetica', in a deep stratified lake.</title>
        <authorList>
            <person name="Graf J.S."/>
            <person name="Mayr M.J."/>
            <person name="Marchant H.K."/>
            <person name="Tienken D."/>
            <person name="Hach P.F."/>
            <person name="Brand A."/>
            <person name="Schubert C.J."/>
            <person name="Kuypers M.M."/>
            <person name="Milucka J."/>
        </authorList>
    </citation>
    <scope>NUCLEOTIDE SEQUENCE [LARGE SCALE GENOMIC DNA]</scope>
    <source>
        <strain evidence="11">Zug</strain>
    </source>
</reference>
<keyword evidence="2 8" id="KW-0808">Transferase</keyword>
<dbReference type="InterPro" id="IPR037143">
    <property type="entry name" value="4-PPantetheinyl_Trfase_dom_sf"/>
</dbReference>
<keyword evidence="3 8" id="KW-0479">Metal-binding</keyword>
<dbReference type="HAMAP" id="MF_00101">
    <property type="entry name" value="AcpS"/>
    <property type="match status" value="1"/>
</dbReference>
<dbReference type="EC" id="2.7.8.7" evidence="8"/>
<dbReference type="GO" id="GO:0000287">
    <property type="term" value="F:magnesium ion binding"/>
    <property type="evidence" value="ECO:0007669"/>
    <property type="project" value="UniProtKB-UniRule"/>
</dbReference>
<comment type="caution">
    <text evidence="10">The sequence shown here is derived from an EMBL/GenBank/DDBJ whole genome shotgun (WGS) entry which is preliminary data.</text>
</comment>
<dbReference type="GO" id="GO:0008897">
    <property type="term" value="F:holo-[acyl-carrier-protein] synthase activity"/>
    <property type="evidence" value="ECO:0007669"/>
    <property type="project" value="UniProtKB-UniRule"/>
</dbReference>
<feature type="binding site" evidence="8">
    <location>
        <position position="8"/>
    </location>
    <ligand>
        <name>Mg(2+)</name>
        <dbReference type="ChEBI" id="CHEBI:18420"/>
    </ligand>
</feature>
<dbReference type="GO" id="GO:0005737">
    <property type="term" value="C:cytoplasm"/>
    <property type="evidence" value="ECO:0007669"/>
    <property type="project" value="UniProtKB-SubCell"/>
</dbReference>
<keyword evidence="7 8" id="KW-0275">Fatty acid biosynthesis</keyword>
<dbReference type="AlphaFoldDB" id="A0A2T4U0L1"/>
<dbReference type="OrthoDB" id="517356at2"/>
<comment type="subcellular location">
    <subcellularLocation>
        <location evidence="8">Cytoplasm</location>
    </subcellularLocation>
</comment>
<keyword evidence="11" id="KW-1185">Reference proteome</keyword>
<dbReference type="EMBL" id="NVQC01000010">
    <property type="protein sequence ID" value="PTL36868.1"/>
    <property type="molecule type" value="Genomic_DNA"/>
</dbReference>
<evidence type="ECO:0000256" key="6">
    <source>
        <dbReference type="ARBA" id="ARBA00023098"/>
    </source>
</evidence>
<reference evidence="10 11" key="1">
    <citation type="submission" date="2017-09" db="EMBL/GenBank/DDBJ databases">
        <title>Bloom of a denitrifying methanotroph, Candidatus Methylomirabilis limnetica, in a deep stratified lake.</title>
        <authorList>
            <person name="Graf J.S."/>
            <person name="Marchant H.K."/>
            <person name="Tienken D."/>
            <person name="Hach P.F."/>
            <person name="Brand A."/>
            <person name="Schubert C.J."/>
            <person name="Kuypers M.M."/>
            <person name="Milucka J."/>
        </authorList>
    </citation>
    <scope>NUCLEOTIDE SEQUENCE [LARGE SCALE GENOMIC DNA]</scope>
    <source>
        <strain evidence="10 11">Zug</strain>
    </source>
</reference>
<comment type="cofactor">
    <cofactor evidence="8">
        <name>Mg(2+)</name>
        <dbReference type="ChEBI" id="CHEBI:18420"/>
    </cofactor>
</comment>
<evidence type="ECO:0000256" key="1">
    <source>
        <dbReference type="ARBA" id="ARBA00022516"/>
    </source>
</evidence>
<comment type="catalytic activity">
    <reaction evidence="8">
        <text>apo-[ACP] + CoA = holo-[ACP] + adenosine 3',5'-bisphosphate + H(+)</text>
        <dbReference type="Rhea" id="RHEA:12068"/>
        <dbReference type="Rhea" id="RHEA-COMP:9685"/>
        <dbReference type="Rhea" id="RHEA-COMP:9690"/>
        <dbReference type="ChEBI" id="CHEBI:15378"/>
        <dbReference type="ChEBI" id="CHEBI:29999"/>
        <dbReference type="ChEBI" id="CHEBI:57287"/>
        <dbReference type="ChEBI" id="CHEBI:58343"/>
        <dbReference type="ChEBI" id="CHEBI:64479"/>
        <dbReference type="EC" id="2.7.8.7"/>
    </reaction>
</comment>
<evidence type="ECO:0000256" key="8">
    <source>
        <dbReference type="HAMAP-Rule" id="MF_00101"/>
    </source>
</evidence>
<comment type="similarity">
    <text evidence="8">Belongs to the P-Pant transferase superfamily. AcpS family.</text>
</comment>
<dbReference type="NCBIfam" id="TIGR00556">
    <property type="entry name" value="pantethn_trn"/>
    <property type="match status" value="1"/>
</dbReference>
<evidence type="ECO:0000256" key="2">
    <source>
        <dbReference type="ARBA" id="ARBA00022679"/>
    </source>
</evidence>
<evidence type="ECO:0000313" key="11">
    <source>
        <dbReference type="Proteomes" id="UP000241436"/>
    </source>
</evidence>
<dbReference type="NCBIfam" id="TIGR00516">
    <property type="entry name" value="acpS"/>
    <property type="match status" value="1"/>
</dbReference>
<organism evidence="10 11">
    <name type="scientific">Candidatus Methylomirabilis limnetica</name>
    <dbReference type="NCBI Taxonomy" id="2033718"/>
    <lineage>
        <taxon>Bacteria</taxon>
        <taxon>Candidatus Methylomirabilota</taxon>
        <taxon>Candidatus Methylomirabilia</taxon>
        <taxon>Candidatus Methylomirabilales</taxon>
        <taxon>Candidatus Methylomirabilaceae</taxon>
        <taxon>Candidatus Methylomirabilis</taxon>
    </lineage>
</organism>
<keyword evidence="1 8" id="KW-0444">Lipid biosynthesis</keyword>
<dbReference type="Pfam" id="PF01648">
    <property type="entry name" value="ACPS"/>
    <property type="match status" value="1"/>
</dbReference>
<dbReference type="InterPro" id="IPR002582">
    <property type="entry name" value="ACPS"/>
</dbReference>
<protein>
    <recommendedName>
        <fullName evidence="8">Holo-[acyl-carrier-protein] synthase</fullName>
        <shortName evidence="8">Holo-ACP synthase</shortName>
        <ecNumber evidence="8">2.7.8.7</ecNumber>
    </recommendedName>
    <alternativeName>
        <fullName evidence="8">4'-phosphopantetheinyl transferase AcpS</fullName>
    </alternativeName>
</protein>
<sequence>MVIGIGIDAVQIGRFERAVARHGARLLDRLFTAGEQAHLRSYRSPGRHLAARFAAKEAAFKALRTGWGQGVVWQDVEIVGGGPEPPSVVLSGCARDVAARLGITQMLVSLTHDGDYAMAYVVATDGN</sequence>
<dbReference type="GO" id="GO:0006633">
    <property type="term" value="P:fatty acid biosynthetic process"/>
    <property type="evidence" value="ECO:0007669"/>
    <property type="project" value="UniProtKB-UniRule"/>
</dbReference>
<feature type="binding site" evidence="8">
    <location>
        <position position="57"/>
    </location>
    <ligand>
        <name>Mg(2+)</name>
        <dbReference type="ChEBI" id="CHEBI:18420"/>
    </ligand>
</feature>
<dbReference type="RefSeq" id="WP_107561228.1">
    <property type="nucleotide sequence ID" value="NZ_NVQC01000010.1"/>
</dbReference>
<evidence type="ECO:0000256" key="7">
    <source>
        <dbReference type="ARBA" id="ARBA00023160"/>
    </source>
</evidence>
<dbReference type="Proteomes" id="UP000241436">
    <property type="component" value="Unassembled WGS sequence"/>
</dbReference>
<evidence type="ECO:0000256" key="5">
    <source>
        <dbReference type="ARBA" id="ARBA00022842"/>
    </source>
</evidence>
<keyword evidence="5 8" id="KW-0460">Magnesium</keyword>
<evidence type="ECO:0000256" key="4">
    <source>
        <dbReference type="ARBA" id="ARBA00022832"/>
    </source>
</evidence>
<gene>
    <name evidence="8" type="primary">acpS</name>
    <name evidence="10" type="ORF">CLG94_01970</name>
</gene>
<keyword evidence="6 8" id="KW-0443">Lipid metabolism</keyword>
<dbReference type="InterPro" id="IPR004568">
    <property type="entry name" value="Ppantetheine-prot_Trfase_dom"/>
</dbReference>